<sequence>MWEPLYLFVFTHYPTHRSGIRNQSSGLISPRRRCALLLDMLYLSSFQVSRKLRKLRSAS</sequence>
<comment type="caution">
    <text evidence="1">The sequence shown here is derived from an EMBL/GenBank/DDBJ whole genome shotgun (WGS) entry which is preliminary data.</text>
</comment>
<evidence type="ECO:0000313" key="2">
    <source>
        <dbReference type="Proteomes" id="UP000312784"/>
    </source>
</evidence>
<proteinExistence type="predicted"/>
<organism evidence="1 2">
    <name type="scientific">Ochrobactrum teleogrylli</name>
    <dbReference type="NCBI Taxonomy" id="2479765"/>
    <lineage>
        <taxon>Bacteria</taxon>
        <taxon>Pseudomonadati</taxon>
        <taxon>Pseudomonadota</taxon>
        <taxon>Alphaproteobacteria</taxon>
        <taxon>Hyphomicrobiales</taxon>
        <taxon>Brucellaceae</taxon>
        <taxon>Brucella/Ochrobactrum group</taxon>
        <taxon>Ochrobactrum</taxon>
    </lineage>
</organism>
<keyword evidence="2" id="KW-1185">Reference proteome</keyword>
<evidence type="ECO:0000313" key="1">
    <source>
        <dbReference type="EMBL" id="TNV16745.1"/>
    </source>
</evidence>
<dbReference type="Proteomes" id="UP000312784">
    <property type="component" value="Unassembled WGS sequence"/>
</dbReference>
<dbReference type="EMBL" id="VEWL01000004">
    <property type="protein sequence ID" value="TNV16745.1"/>
    <property type="molecule type" value="Genomic_DNA"/>
</dbReference>
<accession>A0ABY2Y8D4</accession>
<protein>
    <submittedName>
        <fullName evidence="1">Uncharacterized protein</fullName>
    </submittedName>
</protein>
<name>A0ABY2Y8D4_9HYPH</name>
<reference evidence="1 2" key="1">
    <citation type="submission" date="2019-06" db="EMBL/GenBank/DDBJ databases">
        <title>Ochrobactrum cricket sp.nov., isolated from the insect Teleogryllus occipitalis living in deserted cropland.</title>
        <authorList>
            <person name="Hu M."/>
        </authorList>
    </citation>
    <scope>NUCLEOTIDE SEQUENCE [LARGE SCALE GENOMIC DNA]</scope>
    <source>
        <strain evidence="1 2">LCB8</strain>
    </source>
</reference>
<gene>
    <name evidence="1" type="ORF">FIC94_08520</name>
</gene>